<dbReference type="RefSeq" id="WP_378609483.1">
    <property type="nucleotide sequence ID" value="NZ_JBHSQN010000015.1"/>
</dbReference>
<dbReference type="Proteomes" id="UP001596223">
    <property type="component" value="Unassembled WGS sequence"/>
</dbReference>
<reference evidence="3" key="1">
    <citation type="journal article" date="2019" name="Int. J. Syst. Evol. Microbiol.">
        <title>The Global Catalogue of Microorganisms (GCM) 10K type strain sequencing project: providing services to taxonomists for standard genome sequencing and annotation.</title>
        <authorList>
            <consortium name="The Broad Institute Genomics Platform"/>
            <consortium name="The Broad Institute Genome Sequencing Center for Infectious Disease"/>
            <person name="Wu L."/>
            <person name="Ma J."/>
        </authorList>
    </citation>
    <scope>NUCLEOTIDE SEQUENCE [LARGE SCALE GENOMIC DNA]</scope>
    <source>
        <strain evidence="3">CCUG 36956</strain>
    </source>
</reference>
<keyword evidence="3" id="KW-1185">Reference proteome</keyword>
<name>A0ABW1JXQ8_9NOCA</name>
<protein>
    <submittedName>
        <fullName evidence="2">Uncharacterized protein</fullName>
    </submittedName>
</protein>
<dbReference type="EMBL" id="JBHSQN010000015">
    <property type="protein sequence ID" value="MFC6014246.1"/>
    <property type="molecule type" value="Genomic_DNA"/>
</dbReference>
<feature type="coiled-coil region" evidence="1">
    <location>
        <begin position="81"/>
        <end position="108"/>
    </location>
</feature>
<organism evidence="2 3">
    <name type="scientific">Nocardia lasii</name>
    <dbReference type="NCBI Taxonomy" id="1616107"/>
    <lineage>
        <taxon>Bacteria</taxon>
        <taxon>Bacillati</taxon>
        <taxon>Actinomycetota</taxon>
        <taxon>Actinomycetes</taxon>
        <taxon>Mycobacteriales</taxon>
        <taxon>Nocardiaceae</taxon>
        <taxon>Nocardia</taxon>
    </lineage>
</organism>
<sequence length="132" mass="14990">MSTAITYDVHANRVGRWWEITVPDVYGTDPCGQARHLTDVGYEARTIIAAKLDVPLSHVETRLIVDDFGDARDVSGRVQHISDLRSEIERLTDELNEEQRSLVRELRREEVPDVDVATLLNVARQRIGQLAK</sequence>
<evidence type="ECO:0000313" key="2">
    <source>
        <dbReference type="EMBL" id="MFC6014246.1"/>
    </source>
</evidence>
<gene>
    <name evidence="2" type="ORF">ACFP3H_24600</name>
</gene>
<evidence type="ECO:0000313" key="3">
    <source>
        <dbReference type="Proteomes" id="UP001596223"/>
    </source>
</evidence>
<proteinExistence type="predicted"/>
<accession>A0ABW1JXQ8</accession>
<keyword evidence="1" id="KW-0175">Coiled coil</keyword>
<evidence type="ECO:0000256" key="1">
    <source>
        <dbReference type="SAM" id="Coils"/>
    </source>
</evidence>
<comment type="caution">
    <text evidence="2">The sequence shown here is derived from an EMBL/GenBank/DDBJ whole genome shotgun (WGS) entry which is preliminary data.</text>
</comment>